<dbReference type="NCBIfam" id="NF006017">
    <property type="entry name" value="PRK08156.1"/>
    <property type="match status" value="1"/>
</dbReference>
<evidence type="ECO:0000256" key="1">
    <source>
        <dbReference type="ARBA" id="ARBA00004651"/>
    </source>
</evidence>
<evidence type="ECO:0000313" key="10">
    <source>
        <dbReference type="Proteomes" id="UP000414233"/>
    </source>
</evidence>
<proteinExistence type="inferred from homology"/>
<dbReference type="EMBL" id="CABPRZ010000004">
    <property type="protein sequence ID" value="VVD84438.1"/>
    <property type="molecule type" value="Genomic_DNA"/>
</dbReference>
<evidence type="ECO:0000256" key="3">
    <source>
        <dbReference type="ARBA" id="ARBA00022475"/>
    </source>
</evidence>
<keyword evidence="4 8" id="KW-0812">Transmembrane</keyword>
<dbReference type="Pfam" id="PF01312">
    <property type="entry name" value="Bac_export_2"/>
    <property type="match status" value="1"/>
</dbReference>
<keyword evidence="6" id="KW-0843">Virulence</keyword>
<accession>A0A5E4TD29</accession>
<keyword evidence="10" id="KW-1185">Reference proteome</keyword>
<dbReference type="Proteomes" id="UP000414233">
    <property type="component" value="Unassembled WGS sequence"/>
</dbReference>
<feature type="transmembrane region" description="Helical" evidence="8">
    <location>
        <begin position="28"/>
        <end position="54"/>
    </location>
</feature>
<evidence type="ECO:0000256" key="4">
    <source>
        <dbReference type="ARBA" id="ARBA00022692"/>
    </source>
</evidence>
<comment type="subcellular location">
    <subcellularLocation>
        <location evidence="1">Cell membrane</location>
        <topology evidence="1">Multi-pass membrane protein</topology>
    </subcellularLocation>
</comment>
<dbReference type="Gene3D" id="3.40.1690.10">
    <property type="entry name" value="secretion proteins EscU"/>
    <property type="match status" value="1"/>
</dbReference>
<dbReference type="Gene3D" id="6.10.250.2080">
    <property type="match status" value="1"/>
</dbReference>
<evidence type="ECO:0000256" key="5">
    <source>
        <dbReference type="ARBA" id="ARBA00022989"/>
    </source>
</evidence>
<organism evidence="9 10">
    <name type="scientific">Pandoraea terrae</name>
    <dbReference type="NCBI Taxonomy" id="1537710"/>
    <lineage>
        <taxon>Bacteria</taxon>
        <taxon>Pseudomonadati</taxon>
        <taxon>Pseudomonadota</taxon>
        <taxon>Betaproteobacteria</taxon>
        <taxon>Burkholderiales</taxon>
        <taxon>Burkholderiaceae</taxon>
        <taxon>Pandoraea</taxon>
    </lineage>
</organism>
<dbReference type="InterPro" id="IPR006307">
    <property type="entry name" value="BsaZ-like"/>
</dbReference>
<dbReference type="SUPFAM" id="SSF160544">
    <property type="entry name" value="EscU C-terminal domain-like"/>
    <property type="match status" value="1"/>
</dbReference>
<dbReference type="NCBIfam" id="TIGR01404">
    <property type="entry name" value="FlhB_rel_III"/>
    <property type="match status" value="1"/>
</dbReference>
<dbReference type="OrthoDB" id="9807950at2"/>
<dbReference type="InterPro" id="IPR029025">
    <property type="entry name" value="T3SS_substrate_exporter_C"/>
</dbReference>
<gene>
    <name evidence="9" type="primary">spaS</name>
    <name evidence="9" type="ORF">PTE30175_01226</name>
</gene>
<keyword evidence="3" id="KW-1003">Cell membrane</keyword>
<protein>
    <submittedName>
        <fullName evidence="9">Surface presentation of antigens protein SpaS</fullName>
    </submittedName>
</protein>
<comment type="similarity">
    <text evidence="2">Belongs to the type III secretion exporter family.</text>
</comment>
<dbReference type="GO" id="GO:0009306">
    <property type="term" value="P:protein secretion"/>
    <property type="evidence" value="ECO:0007669"/>
    <property type="project" value="InterPro"/>
</dbReference>
<feature type="transmembrane region" description="Helical" evidence="8">
    <location>
        <begin position="74"/>
        <end position="98"/>
    </location>
</feature>
<dbReference type="RefSeq" id="WP_150696173.1">
    <property type="nucleotide sequence ID" value="NZ_CABPRZ010000004.1"/>
</dbReference>
<dbReference type="PRINTS" id="PR00950">
    <property type="entry name" value="TYPE3IMSPROT"/>
</dbReference>
<evidence type="ECO:0000256" key="8">
    <source>
        <dbReference type="SAM" id="Phobius"/>
    </source>
</evidence>
<reference evidence="9 10" key="1">
    <citation type="submission" date="2019-08" db="EMBL/GenBank/DDBJ databases">
        <authorList>
            <person name="Peeters C."/>
        </authorList>
    </citation>
    <scope>NUCLEOTIDE SEQUENCE [LARGE SCALE GENOMIC DNA]</scope>
    <source>
        <strain evidence="9 10">LMG 30175</strain>
    </source>
</reference>
<dbReference type="InterPro" id="IPR006135">
    <property type="entry name" value="T3SS_substrate_exporter"/>
</dbReference>
<evidence type="ECO:0000256" key="6">
    <source>
        <dbReference type="ARBA" id="ARBA00023026"/>
    </source>
</evidence>
<name>A0A5E4TD29_9BURK</name>
<dbReference type="AlphaFoldDB" id="A0A5E4TD29"/>
<dbReference type="GO" id="GO:0005886">
    <property type="term" value="C:plasma membrane"/>
    <property type="evidence" value="ECO:0007669"/>
    <property type="project" value="UniProtKB-SubCell"/>
</dbReference>
<evidence type="ECO:0000256" key="2">
    <source>
        <dbReference type="ARBA" id="ARBA00010690"/>
    </source>
</evidence>
<evidence type="ECO:0000313" key="9">
    <source>
        <dbReference type="EMBL" id="VVD84438.1"/>
    </source>
</evidence>
<dbReference type="PANTHER" id="PTHR30531">
    <property type="entry name" value="FLAGELLAR BIOSYNTHETIC PROTEIN FLHB"/>
    <property type="match status" value="1"/>
</dbReference>
<keyword evidence="5 8" id="KW-1133">Transmembrane helix</keyword>
<feature type="transmembrane region" description="Helical" evidence="8">
    <location>
        <begin position="173"/>
        <end position="203"/>
    </location>
</feature>
<dbReference type="PANTHER" id="PTHR30531:SF14">
    <property type="entry name" value="SURFACE PRESENTATION OF ANTIGENS PROTEIN SPAS"/>
    <property type="match status" value="1"/>
</dbReference>
<evidence type="ECO:0000256" key="7">
    <source>
        <dbReference type="ARBA" id="ARBA00023136"/>
    </source>
</evidence>
<sequence>MSEKTEKPTQKRLEEASKKGQSFKSRDLTTACLTFFGIAYLLSADPLMALMDAYRQILAHGGSGDVRAYAGQVMAYGVELLIPILAVGAGASALPVLLQTGFRLATKALAPNFSAINPVQGFKRIFSLRTFKDFIKAFCYLAGFVLVAVVVWHKGRGLLFAQLNMTPAGMVAVWHSLVKLTAGAAFACVVVVAAIDAVAEFWLFMRDQKMAKHEVKREHKETQGNPELKSKRRQLHEELLSEQVRSDVRGSNLIVANPEHIAIGIYFRPQLCPLPFVSVMESNQMALAVRHYAESVGVPVVRDIELARKLYRTHRRYSFVRSREVERVLRLLEWLADVEAAGKSAAWETGDTVGDELAHGGTAGKSAGA</sequence>
<feature type="transmembrane region" description="Helical" evidence="8">
    <location>
        <begin position="134"/>
        <end position="153"/>
    </location>
</feature>
<keyword evidence="7 8" id="KW-0472">Membrane</keyword>